<proteinExistence type="predicted"/>
<gene>
    <name evidence="1" type="ORF">SAMN06265349_10622</name>
</gene>
<evidence type="ECO:0000313" key="2">
    <source>
        <dbReference type="Proteomes" id="UP000317289"/>
    </source>
</evidence>
<name>A0A521EZF3_9FLAO</name>
<dbReference type="RefSeq" id="WP_262711392.1">
    <property type="nucleotide sequence ID" value="NZ_FXTA01000006.1"/>
</dbReference>
<dbReference type="EMBL" id="FXTA01000006">
    <property type="protein sequence ID" value="SMO89289.1"/>
    <property type="molecule type" value="Genomic_DNA"/>
</dbReference>
<accession>A0A521EZF3</accession>
<dbReference type="Proteomes" id="UP000317289">
    <property type="component" value="Unassembled WGS sequence"/>
</dbReference>
<organism evidence="1 2">
    <name type="scientific">Flavobacterium resistens</name>
    <dbReference type="NCBI Taxonomy" id="443612"/>
    <lineage>
        <taxon>Bacteria</taxon>
        <taxon>Pseudomonadati</taxon>
        <taxon>Bacteroidota</taxon>
        <taxon>Flavobacteriia</taxon>
        <taxon>Flavobacteriales</taxon>
        <taxon>Flavobacteriaceae</taxon>
        <taxon>Flavobacterium</taxon>
    </lineage>
</organism>
<dbReference type="AlphaFoldDB" id="A0A521EZF3"/>
<protein>
    <submittedName>
        <fullName evidence="1">Uncharacterized protein</fullName>
    </submittedName>
</protein>
<evidence type="ECO:0000313" key="1">
    <source>
        <dbReference type="EMBL" id="SMO89289.1"/>
    </source>
</evidence>
<sequence>MNREQNLITEFSVEELEARLEMKGWITYCPGSTCGEQTPVEEVE</sequence>
<reference evidence="1 2" key="1">
    <citation type="submission" date="2017-05" db="EMBL/GenBank/DDBJ databases">
        <authorList>
            <person name="Varghese N."/>
            <person name="Submissions S."/>
        </authorList>
    </citation>
    <scope>NUCLEOTIDE SEQUENCE [LARGE SCALE GENOMIC DNA]</scope>
    <source>
        <strain evidence="1 2">DSM 19382</strain>
    </source>
</reference>